<reference evidence="1" key="1">
    <citation type="journal article" date="2021" name="Proc. Natl. Acad. Sci. U.S.A.">
        <title>A Catalog of Tens of Thousands of Viruses from Human Metagenomes Reveals Hidden Associations with Chronic Diseases.</title>
        <authorList>
            <person name="Tisza M.J."/>
            <person name="Buck C.B."/>
        </authorList>
    </citation>
    <scope>NUCLEOTIDE SEQUENCE</scope>
    <source>
        <strain evidence="1">CtqPo10</strain>
    </source>
</reference>
<accession>A0A8S5SVX7</accession>
<evidence type="ECO:0000313" key="1">
    <source>
        <dbReference type="EMBL" id="DAF54923.1"/>
    </source>
</evidence>
<protein>
    <submittedName>
        <fullName evidence="1">Uncharacterized protein</fullName>
    </submittedName>
</protein>
<dbReference type="EMBL" id="BK032682">
    <property type="protein sequence ID" value="DAF54923.1"/>
    <property type="molecule type" value="Genomic_DNA"/>
</dbReference>
<sequence length="142" mass="16844">MKYRNIEIINVINFLNKFGDMKLPAKISFAIIKNQNYFNKEYKDYTDVLQKTYESYSDHFKKDKEGQVVVNKSGIPELDDKDVTNKMYEEINDLLSLEVEVGRFYIDESTFDYDDSKYDVLTPKDMFALMDFLCCKDEDKTE</sequence>
<proteinExistence type="predicted"/>
<name>A0A8S5SVX7_9CAUD</name>
<organism evidence="1">
    <name type="scientific">Siphoviridae sp. ctqPo10</name>
    <dbReference type="NCBI Taxonomy" id="2827948"/>
    <lineage>
        <taxon>Viruses</taxon>
        <taxon>Duplodnaviria</taxon>
        <taxon>Heunggongvirae</taxon>
        <taxon>Uroviricota</taxon>
        <taxon>Caudoviricetes</taxon>
    </lineage>
</organism>